<evidence type="ECO:0000259" key="1">
    <source>
        <dbReference type="PROSITE" id="PS50878"/>
    </source>
</evidence>
<evidence type="ECO:0000313" key="2">
    <source>
        <dbReference type="Ensembl" id="ENSCCRP00010110789.1"/>
    </source>
</evidence>
<dbReference type="InterPro" id="IPR043502">
    <property type="entry name" value="DNA/RNA_pol_sf"/>
</dbReference>
<organism evidence="2 3">
    <name type="scientific">Cyprinus carpio</name>
    <name type="common">Common carp</name>
    <dbReference type="NCBI Taxonomy" id="7962"/>
    <lineage>
        <taxon>Eukaryota</taxon>
        <taxon>Metazoa</taxon>
        <taxon>Chordata</taxon>
        <taxon>Craniata</taxon>
        <taxon>Vertebrata</taxon>
        <taxon>Euteleostomi</taxon>
        <taxon>Actinopterygii</taxon>
        <taxon>Neopterygii</taxon>
        <taxon>Teleostei</taxon>
        <taxon>Ostariophysi</taxon>
        <taxon>Cypriniformes</taxon>
        <taxon>Cyprinidae</taxon>
        <taxon>Cyprininae</taxon>
        <taxon>Cyprinus</taxon>
    </lineage>
</organism>
<dbReference type="PROSITE" id="PS50878">
    <property type="entry name" value="RT_POL"/>
    <property type="match status" value="1"/>
</dbReference>
<keyword evidence="3" id="KW-1185">Reference proteome</keyword>
<dbReference type="CDD" id="cd01650">
    <property type="entry name" value="RT_nLTR_like"/>
    <property type="match status" value="1"/>
</dbReference>
<protein>
    <recommendedName>
        <fullName evidence="1">Reverse transcriptase domain-containing protein</fullName>
    </recommendedName>
</protein>
<accession>A0A8C1PPA9</accession>
<name>A0A8C1PPA9_CYPCA</name>
<dbReference type="PANTHER" id="PTHR33332">
    <property type="entry name" value="REVERSE TRANSCRIPTASE DOMAIN-CONTAINING PROTEIN"/>
    <property type="match status" value="1"/>
</dbReference>
<evidence type="ECO:0000313" key="3">
    <source>
        <dbReference type="Proteomes" id="UP000694427"/>
    </source>
</evidence>
<dbReference type="AlphaFoldDB" id="A0A8C1PPA9"/>
<feature type="domain" description="Reverse transcriptase" evidence="1">
    <location>
        <begin position="77"/>
        <end position="349"/>
    </location>
</feature>
<dbReference type="SUPFAM" id="SSF56672">
    <property type="entry name" value="DNA/RNA polymerases"/>
    <property type="match status" value="1"/>
</dbReference>
<proteinExistence type="predicted"/>
<dbReference type="Proteomes" id="UP000694427">
    <property type="component" value="Unplaced"/>
</dbReference>
<sequence length="473" mass="53033">MVCRCPSCRRVRYVFLCPDMRVWRVARSNMAATLTCGRAANEASSYLYVYGPDGLDPALLKLSAHIIVEPITYIFNLSRSSNDLPDVWKSVHVLPLLKGGDPSILDNYRPISKLSVLAKVLESLINTQLKGFLQNHNILSPVKSGFRAKHSTITAAVKVLDDIICDLHNKMSFAALFIDLSKAFETVDHCILFKRLRDIGLGTKAVDWFRNYLANRTQTVAVDGHISASLGVRGGVPQGSILGLVLFTIYINTIASVADNGKIHLYADDTVLYCSAPTLAQAYQSLQQSFNLLQATFIELRLVLNAGKTKVMQFTKSRTVPSSTTLAISTLDGKCVENVSSYKYLGLWIDEKLTFKVHIDKLVRKLRVKLGFYFRNKSCFTLQARRKLISATFLPVFDYGDVIYMHAASTTLHTLDTVYHGALRFIINAKSRTHHCRLYEVTGFSSLGLHRWFHWHIFIYKAISGDLPAILIC</sequence>
<reference evidence="2" key="1">
    <citation type="submission" date="2025-08" db="UniProtKB">
        <authorList>
            <consortium name="Ensembl"/>
        </authorList>
    </citation>
    <scope>IDENTIFICATION</scope>
</reference>
<dbReference type="Ensembl" id="ENSCCRT00010123257.1">
    <property type="protein sequence ID" value="ENSCCRP00010110789.1"/>
    <property type="gene ID" value="ENSCCRG00010048838.1"/>
</dbReference>
<dbReference type="InterPro" id="IPR000477">
    <property type="entry name" value="RT_dom"/>
</dbReference>
<dbReference type="Pfam" id="PF00078">
    <property type="entry name" value="RVT_1"/>
    <property type="match status" value="1"/>
</dbReference>
<reference evidence="2" key="2">
    <citation type="submission" date="2025-09" db="UniProtKB">
        <authorList>
            <consortium name="Ensembl"/>
        </authorList>
    </citation>
    <scope>IDENTIFICATION</scope>
</reference>